<gene>
    <name evidence="1" type="ORF">LG368_08360</name>
</gene>
<evidence type="ECO:0000313" key="2">
    <source>
        <dbReference type="Proteomes" id="UP001139095"/>
    </source>
</evidence>
<sequence length="617" mass="70395">MTTEPVKVSLSLFSARNNSTDTALNHSFSTSQLSDYHTEITAGEHFYIHLLDIPLDSPLPFQSPVYYDLQFNGLNWTHWADDLVYDGHDYPFFILQPKVAQILHGSCRKPHHKSNDGLLRVDQLLAESTPETWPSLLMMSGDQIYADDVAAPMLWVIHQLIGHLKTENEILPCIEAEDTEALHVSSPYYFARDSLLPKNDHNQNVVEQFFGGVRKPIFTTDTAQNHLISVAEVLAMYALVWSPEGWNKVFSKIDWSTPENLTEEQTVKFNEQTSILKHFSAGLPKVRRAMAHLPVAMIFDDHDVTDDWNLTASWEQAAYENAFSSRIIGNALLGYLLCQGWGNAPENFPPNLLEHIQKALDKPGKQSHVDLIESLFRFSNWHYTWHTVPPLVVLDTRTHRWRSEQSLDKPSGLMDWEALTDLQHQLKGLDAVILVSPAPMFGVKLIEAIQKVFTWFGKPLMVDAENWMAHPGSAYALMNLFRHKQTPQNFVILSGDVHYSFVYDIQLRGTQRGPDVWQITSSGIRNEFPARLLDTFDRLNRWLYAPKSPLNWFTRRRSMKVIPHKPENASHGERLLNSAGISLVSLNEQGAPESVVQLCSHGENVRFVLSEEDARWE</sequence>
<dbReference type="InterPro" id="IPR029052">
    <property type="entry name" value="Metallo-depent_PP-like"/>
</dbReference>
<dbReference type="SUPFAM" id="SSF56300">
    <property type="entry name" value="Metallo-dependent phosphatases"/>
    <property type="match status" value="1"/>
</dbReference>
<protein>
    <submittedName>
        <fullName evidence="1">Alkaline phosphatase family protein</fullName>
    </submittedName>
</protein>
<name>A0A9X1IMZ3_9GAMM</name>
<dbReference type="InterPro" id="IPR038607">
    <property type="entry name" value="PhoD-like_sf"/>
</dbReference>
<dbReference type="EMBL" id="JAJATW010000010">
    <property type="protein sequence ID" value="MCB5161912.1"/>
    <property type="molecule type" value="Genomic_DNA"/>
</dbReference>
<dbReference type="InterPro" id="IPR018946">
    <property type="entry name" value="PhoD-like_MPP"/>
</dbReference>
<dbReference type="CDD" id="cd07389">
    <property type="entry name" value="MPP_PhoD"/>
    <property type="match status" value="1"/>
</dbReference>
<dbReference type="PANTHER" id="PTHR37031:SF2">
    <property type="entry name" value="PHOD-LIKE PHOSPHATASE METALLOPHOSPHATASE DOMAIN-CONTAINING PROTEIN"/>
    <property type="match status" value="1"/>
</dbReference>
<keyword evidence="2" id="KW-1185">Reference proteome</keyword>
<reference evidence="1" key="1">
    <citation type="submission" date="2021-10" db="EMBL/GenBank/DDBJ databases">
        <title>Marinomonas pontica sp. nov., isolated from the Black Sea.</title>
        <authorList>
            <person name="Zhao L.-H."/>
            <person name="Xue J.-H."/>
        </authorList>
    </citation>
    <scope>NUCLEOTIDE SEQUENCE</scope>
    <source>
        <strain evidence="1">E8</strain>
    </source>
</reference>
<proteinExistence type="predicted"/>
<dbReference type="Proteomes" id="UP001139095">
    <property type="component" value="Unassembled WGS sequence"/>
</dbReference>
<dbReference type="RefSeq" id="WP_226754276.1">
    <property type="nucleotide sequence ID" value="NZ_JAJATW010000010.1"/>
</dbReference>
<comment type="caution">
    <text evidence="1">The sequence shown here is derived from an EMBL/GenBank/DDBJ whole genome shotgun (WGS) entry which is preliminary data.</text>
</comment>
<dbReference type="Gene3D" id="3.60.21.70">
    <property type="entry name" value="PhoD-like phosphatase"/>
    <property type="match status" value="1"/>
</dbReference>
<accession>A0A9X1IMZ3</accession>
<dbReference type="PANTHER" id="PTHR37031">
    <property type="entry name" value="METALLOPHOSPHATASE BINDING DOMAIN PROTEIN"/>
    <property type="match status" value="1"/>
</dbReference>
<organism evidence="1 2">
    <name type="scientific">Marinomonas algarum</name>
    <dbReference type="NCBI Taxonomy" id="2883105"/>
    <lineage>
        <taxon>Bacteria</taxon>
        <taxon>Pseudomonadati</taxon>
        <taxon>Pseudomonadota</taxon>
        <taxon>Gammaproteobacteria</taxon>
        <taxon>Oceanospirillales</taxon>
        <taxon>Oceanospirillaceae</taxon>
        <taxon>Marinomonas</taxon>
    </lineage>
</organism>
<dbReference type="AlphaFoldDB" id="A0A9X1IMZ3"/>
<evidence type="ECO:0000313" key="1">
    <source>
        <dbReference type="EMBL" id="MCB5161912.1"/>
    </source>
</evidence>